<dbReference type="PROSITE" id="PS01068">
    <property type="entry name" value="OMPA_1"/>
    <property type="match status" value="1"/>
</dbReference>
<dbReference type="GO" id="GO:0009279">
    <property type="term" value="C:cell outer membrane"/>
    <property type="evidence" value="ECO:0007669"/>
    <property type="project" value="InterPro"/>
</dbReference>
<evidence type="ECO:0000313" key="6">
    <source>
        <dbReference type="Proteomes" id="UP000203464"/>
    </source>
</evidence>
<dbReference type="Gene3D" id="3.40.1520.20">
    <property type="match status" value="1"/>
</dbReference>
<keyword evidence="6" id="KW-1185">Reference proteome</keyword>
<dbReference type="SUPFAM" id="SSF103088">
    <property type="entry name" value="OmpA-like"/>
    <property type="match status" value="1"/>
</dbReference>
<gene>
    <name evidence="5" type="primary">oprF_2</name>
    <name evidence="5" type="ORF">OCA8868_02894</name>
</gene>
<dbReference type="OrthoDB" id="5525824at2"/>
<dbReference type="InterPro" id="IPR050330">
    <property type="entry name" value="Bact_OuterMem_StrucFunc"/>
</dbReference>
<evidence type="ECO:0000256" key="2">
    <source>
        <dbReference type="ARBA" id="ARBA00023136"/>
    </source>
</evidence>
<comment type="subcellular location">
    <subcellularLocation>
        <location evidence="1">Membrane</location>
    </subcellularLocation>
</comment>
<feature type="domain" description="OmpA-like" evidence="4">
    <location>
        <begin position="595"/>
        <end position="714"/>
    </location>
</feature>
<evidence type="ECO:0000256" key="3">
    <source>
        <dbReference type="PROSITE-ProRule" id="PRU00473"/>
    </source>
</evidence>
<dbReference type="PANTHER" id="PTHR30329">
    <property type="entry name" value="STATOR ELEMENT OF FLAGELLAR MOTOR COMPLEX"/>
    <property type="match status" value="1"/>
</dbReference>
<dbReference type="CDD" id="cd07185">
    <property type="entry name" value="OmpA_C-like"/>
    <property type="match status" value="1"/>
</dbReference>
<dbReference type="AlphaFoldDB" id="A0A238KKM2"/>
<dbReference type="Proteomes" id="UP000203464">
    <property type="component" value="Unassembled WGS sequence"/>
</dbReference>
<accession>A0A238KKM2</accession>
<dbReference type="InterPro" id="IPR036737">
    <property type="entry name" value="OmpA-like_sf"/>
</dbReference>
<keyword evidence="2 3" id="KW-0472">Membrane</keyword>
<dbReference type="PROSITE" id="PS51123">
    <property type="entry name" value="OMPA_2"/>
    <property type="match status" value="1"/>
</dbReference>
<dbReference type="EMBL" id="FXYD01000005">
    <property type="protein sequence ID" value="SMX43187.1"/>
    <property type="molecule type" value="Genomic_DNA"/>
</dbReference>
<evidence type="ECO:0000313" key="5">
    <source>
        <dbReference type="EMBL" id="SMX43187.1"/>
    </source>
</evidence>
<evidence type="ECO:0000256" key="1">
    <source>
        <dbReference type="ARBA" id="ARBA00004370"/>
    </source>
</evidence>
<proteinExistence type="predicted"/>
<dbReference type="PANTHER" id="PTHR30329:SF21">
    <property type="entry name" value="LIPOPROTEIN YIAD-RELATED"/>
    <property type="match status" value="1"/>
</dbReference>
<reference evidence="6" key="1">
    <citation type="submission" date="2017-05" db="EMBL/GenBank/DDBJ databases">
        <authorList>
            <person name="Rodrigo-Torres L."/>
            <person name="Arahal R. D."/>
            <person name="Lucena T."/>
        </authorList>
    </citation>
    <scope>NUCLEOTIDE SEQUENCE [LARGE SCALE GENOMIC DNA]</scope>
    <source>
        <strain evidence="6">CECT 8868</strain>
    </source>
</reference>
<dbReference type="RefSeq" id="WP_093997267.1">
    <property type="nucleotide sequence ID" value="NZ_FXYD01000005.1"/>
</dbReference>
<dbReference type="Gene3D" id="3.30.1330.60">
    <property type="entry name" value="OmpA-like domain"/>
    <property type="match status" value="1"/>
</dbReference>
<name>A0A238KKM2_9RHOB</name>
<evidence type="ECO:0000259" key="4">
    <source>
        <dbReference type="PROSITE" id="PS51123"/>
    </source>
</evidence>
<sequence length="719" mass="74598">MRKLIGTIVLVAGVGTLGYVGTTQHAARIQTAIGDDARAIATAAPLGIQTAVSGRDLVVTGMVTDATDLAVLQAAFEGIDGLRSLDIKNVETLPIADPFQIEVSRIADGSFSAEGVLPSDAVRIALNDAAFDDVPLASGMPDADWADALQGGLTALSQLNEGQMTLANRNLTLEGATRVPADYEKMLLAIETLPEGYTFENQVTVLDDGEPLRLSMTLLDGAVDATGKFPADMQPEEVSERFDIRDQFEIEQSVLTAADPDWLNAARAGMEALAGLIEADLVVEEGALTITGVGSPDGIAKAQSLLGGLPDSYSVTTELGVWGADFELRLDMSWDGNSAVAEGTYPLDFTPRSPEGATVTDTGRVLFLPDDIGDFTANANAGVEALALLDSGTLSATQTSIVLTGEAASPRISAALDEALVGAADGTEVSRAVTFLDDGSPAAWSLNYDVESGARIEGRLPSGLDTETIGEALGVTQLTGTPGTALEDDDIGTSLESFEILSGYIREIEQLSYSIDSTGSALDLVVSSGGNVDLIAAELAENLPQDVSFSLSVMDPPPEDGTKRTNALSGVDEVYTNGYWLPSIGPVAGTTECDAHTLNVFERGQIGFLSSSARFDATSTSTVNALAAVALACVDAGLTLEVGGHTDATGSVLANEVLSANRANSVRTALIERGVPAENITAVGYGQSEPIADNETAEGRAANRRTDIKWFTAGAVGNQ</sequence>
<dbReference type="InterPro" id="IPR006690">
    <property type="entry name" value="OMPA-like_CS"/>
</dbReference>
<dbReference type="Pfam" id="PF00691">
    <property type="entry name" value="OmpA"/>
    <property type="match status" value="1"/>
</dbReference>
<protein>
    <submittedName>
        <fullName evidence="5">Outer membrane porin F</fullName>
    </submittedName>
</protein>
<organism evidence="5 6">
    <name type="scientific">Octadecabacter ascidiaceicola</name>
    <dbReference type="NCBI Taxonomy" id="1655543"/>
    <lineage>
        <taxon>Bacteria</taxon>
        <taxon>Pseudomonadati</taxon>
        <taxon>Pseudomonadota</taxon>
        <taxon>Alphaproteobacteria</taxon>
        <taxon>Rhodobacterales</taxon>
        <taxon>Roseobacteraceae</taxon>
        <taxon>Octadecabacter</taxon>
    </lineage>
</organism>
<dbReference type="InterPro" id="IPR006665">
    <property type="entry name" value="OmpA-like"/>
</dbReference>